<evidence type="ECO:0008006" key="8">
    <source>
        <dbReference type="Google" id="ProtNLM"/>
    </source>
</evidence>
<dbReference type="SUPFAM" id="SSF53244">
    <property type="entry name" value="MurD-like peptide ligases, peptide-binding domain"/>
    <property type="match status" value="1"/>
</dbReference>
<protein>
    <recommendedName>
        <fullName evidence="8">UDP-N-acetylmuramoyl-tripeptide--D-alanyl-D-alanine ligase</fullName>
    </recommendedName>
</protein>
<evidence type="ECO:0000256" key="3">
    <source>
        <dbReference type="ARBA" id="ARBA00022840"/>
    </source>
</evidence>
<dbReference type="InterPro" id="IPR051046">
    <property type="entry name" value="MurCDEF_CellWall_CoF430Synth"/>
</dbReference>
<dbReference type="GO" id="GO:0016881">
    <property type="term" value="F:acid-amino acid ligase activity"/>
    <property type="evidence" value="ECO:0007669"/>
    <property type="project" value="InterPro"/>
</dbReference>
<accession>A0A1F6XPF9</accession>
<evidence type="ECO:0000256" key="2">
    <source>
        <dbReference type="ARBA" id="ARBA00022741"/>
    </source>
</evidence>
<dbReference type="InterPro" id="IPR036615">
    <property type="entry name" value="Mur_ligase_C_dom_sf"/>
</dbReference>
<keyword evidence="3" id="KW-0067">ATP-binding</keyword>
<dbReference type="Pfam" id="PF02875">
    <property type="entry name" value="Mur_ligase_C"/>
    <property type="match status" value="1"/>
</dbReference>
<name>A0A1F6XPF9_9BACT</name>
<dbReference type="SUPFAM" id="SSF53623">
    <property type="entry name" value="MurD-like peptide ligases, catalytic domain"/>
    <property type="match status" value="1"/>
</dbReference>
<evidence type="ECO:0000259" key="5">
    <source>
        <dbReference type="Pfam" id="PF08245"/>
    </source>
</evidence>
<proteinExistence type="predicted"/>
<reference evidence="6 7" key="1">
    <citation type="journal article" date="2016" name="Nat. Commun.">
        <title>Thousands of microbial genomes shed light on interconnected biogeochemical processes in an aquifer system.</title>
        <authorList>
            <person name="Anantharaman K."/>
            <person name="Brown C.T."/>
            <person name="Hug L.A."/>
            <person name="Sharon I."/>
            <person name="Castelle C.J."/>
            <person name="Probst A.J."/>
            <person name="Thomas B.C."/>
            <person name="Singh A."/>
            <person name="Wilkins M.J."/>
            <person name="Karaoz U."/>
            <person name="Brodie E.L."/>
            <person name="Williams K.H."/>
            <person name="Hubbard S.S."/>
            <person name="Banfield J.F."/>
        </authorList>
    </citation>
    <scope>NUCLEOTIDE SEQUENCE [LARGE SCALE GENOMIC DNA]</scope>
</reference>
<dbReference type="PANTHER" id="PTHR43024:SF1">
    <property type="entry name" value="UDP-N-ACETYLMURAMOYL-TRIPEPTIDE--D-ALANYL-D-ALANINE LIGASE"/>
    <property type="match status" value="1"/>
</dbReference>
<gene>
    <name evidence="6" type="ORF">A3I25_02285</name>
</gene>
<keyword evidence="2" id="KW-0547">Nucleotide-binding</keyword>
<feature type="domain" description="Mur ligase central" evidence="5">
    <location>
        <begin position="104"/>
        <end position="251"/>
    </location>
</feature>
<evidence type="ECO:0000256" key="1">
    <source>
        <dbReference type="ARBA" id="ARBA00022598"/>
    </source>
</evidence>
<evidence type="ECO:0000313" key="7">
    <source>
        <dbReference type="Proteomes" id="UP000177195"/>
    </source>
</evidence>
<dbReference type="InterPro" id="IPR004101">
    <property type="entry name" value="Mur_ligase_C"/>
</dbReference>
<dbReference type="Proteomes" id="UP000177195">
    <property type="component" value="Unassembled WGS sequence"/>
</dbReference>
<dbReference type="Gene3D" id="3.40.1190.10">
    <property type="entry name" value="Mur-like, catalytic domain"/>
    <property type="match status" value="1"/>
</dbReference>
<sequence>MIKNLVKKIIVFLLEWEARLVLARFRPKIVAVTGTVGKTSTKDAVFAVLSHSFFVRKSQKSYNSEIGLPLTILGCDNAWNNPILWLRNLFDGLFLLIGREPYPEWLVLEVGVGHPGDMRRLARWLKIDAVIFTRFGNLPVHIEFFKSISHLIEEKSFLLKALKKDGLLVLNADDAKVLELRKSVNQRAITFGFSTEADVVASQSNILYRKDEVIPEGINFRIDCNGKSLPVNMEDVFGQNHVYAGLAALAFAYGQKINLLSAVEALRRYDTPPGRMRLIEGLKGSWIIDDTYNSSPTALDASLETLREIKCSGRKLAVLGDMLELGKHTVEAHRAAGRKAAGIVDTLVVVGKRAHGFIDGALAINFDSGKIKEFEDARLAGKFIEGMLEKGDLVLIKGSQSMRMERAVEEIMARPEDKEKLLVRQEQEWLKR</sequence>
<evidence type="ECO:0000313" key="6">
    <source>
        <dbReference type="EMBL" id="OGI96036.1"/>
    </source>
</evidence>
<feature type="domain" description="Mur ligase C-terminal" evidence="4">
    <location>
        <begin position="274"/>
        <end position="399"/>
    </location>
</feature>
<feature type="domain" description="Mur ligase central" evidence="5">
    <location>
        <begin position="32"/>
        <end position="75"/>
    </location>
</feature>
<dbReference type="AlphaFoldDB" id="A0A1F6XPF9"/>
<dbReference type="GO" id="GO:0005524">
    <property type="term" value="F:ATP binding"/>
    <property type="evidence" value="ECO:0007669"/>
    <property type="project" value="UniProtKB-KW"/>
</dbReference>
<dbReference type="PANTHER" id="PTHR43024">
    <property type="entry name" value="UDP-N-ACETYLMURAMOYL-TRIPEPTIDE--D-ALANYL-D-ALANINE LIGASE"/>
    <property type="match status" value="1"/>
</dbReference>
<dbReference type="Gene3D" id="3.90.190.20">
    <property type="entry name" value="Mur ligase, C-terminal domain"/>
    <property type="match status" value="1"/>
</dbReference>
<dbReference type="InterPro" id="IPR013221">
    <property type="entry name" value="Mur_ligase_cen"/>
</dbReference>
<dbReference type="EMBL" id="MFVN01000046">
    <property type="protein sequence ID" value="OGI96036.1"/>
    <property type="molecule type" value="Genomic_DNA"/>
</dbReference>
<organism evidence="6 7">
    <name type="scientific">Candidatus Nomurabacteria bacterium RIFCSPLOWO2_02_FULL_42_17</name>
    <dbReference type="NCBI Taxonomy" id="1801789"/>
    <lineage>
        <taxon>Bacteria</taxon>
        <taxon>Candidatus Nomuraibacteriota</taxon>
    </lineage>
</organism>
<dbReference type="InterPro" id="IPR036565">
    <property type="entry name" value="Mur-like_cat_sf"/>
</dbReference>
<evidence type="ECO:0000259" key="4">
    <source>
        <dbReference type="Pfam" id="PF02875"/>
    </source>
</evidence>
<keyword evidence="1" id="KW-0436">Ligase</keyword>
<comment type="caution">
    <text evidence="6">The sequence shown here is derived from an EMBL/GenBank/DDBJ whole genome shotgun (WGS) entry which is preliminary data.</text>
</comment>
<dbReference type="Pfam" id="PF08245">
    <property type="entry name" value="Mur_ligase_M"/>
    <property type="match status" value="2"/>
</dbReference>